<dbReference type="SUPFAM" id="SSF56784">
    <property type="entry name" value="HAD-like"/>
    <property type="match status" value="1"/>
</dbReference>
<evidence type="ECO:0000256" key="1">
    <source>
        <dbReference type="SAM" id="MobiDB-lite"/>
    </source>
</evidence>
<evidence type="ECO:0000313" key="2">
    <source>
        <dbReference type="EMBL" id="CBJ32884.1"/>
    </source>
</evidence>
<dbReference type="Gene3D" id="3.40.50.1000">
    <property type="entry name" value="HAD superfamily/HAD-like"/>
    <property type="match status" value="1"/>
</dbReference>
<dbReference type="AlphaFoldDB" id="D7FZT5"/>
<organism evidence="2 3">
    <name type="scientific">Ectocarpus siliculosus</name>
    <name type="common">Brown alga</name>
    <name type="synonym">Conferva siliculosa</name>
    <dbReference type="NCBI Taxonomy" id="2880"/>
    <lineage>
        <taxon>Eukaryota</taxon>
        <taxon>Sar</taxon>
        <taxon>Stramenopiles</taxon>
        <taxon>Ochrophyta</taxon>
        <taxon>PX clade</taxon>
        <taxon>Phaeophyceae</taxon>
        <taxon>Ectocarpales</taxon>
        <taxon>Ectocarpaceae</taxon>
        <taxon>Ectocarpus</taxon>
    </lineage>
</organism>
<dbReference type="PANTHER" id="PTHR35134">
    <property type="entry name" value="NUCLEOTIDASE YQFW-RELATED"/>
    <property type="match status" value="1"/>
</dbReference>
<feature type="compositionally biased region" description="Basic and acidic residues" evidence="1">
    <location>
        <begin position="194"/>
        <end position="209"/>
    </location>
</feature>
<dbReference type="InterPro" id="IPR036412">
    <property type="entry name" value="HAD-like_sf"/>
</dbReference>
<dbReference type="EMBL" id="FN648583">
    <property type="protein sequence ID" value="CBJ32884.1"/>
    <property type="molecule type" value="Genomic_DNA"/>
</dbReference>
<keyword evidence="3" id="KW-1185">Reference proteome</keyword>
<dbReference type="InParanoid" id="D7FZT5"/>
<dbReference type="PANTHER" id="PTHR35134:SF2">
    <property type="entry name" value="NUCLEOTIDASE YQFW-RELATED"/>
    <property type="match status" value="1"/>
</dbReference>
<dbReference type="OrthoDB" id="10248475at2759"/>
<feature type="compositionally biased region" description="Gly residues" evidence="1">
    <location>
        <begin position="149"/>
        <end position="158"/>
    </location>
</feature>
<dbReference type="STRING" id="2880.D7FZT5"/>
<gene>
    <name evidence="2" type="ORF">Esi_0387_0003</name>
</gene>
<name>D7FZT5_ECTSI</name>
<dbReference type="eggNOG" id="ENOG502QUSF">
    <property type="taxonomic scope" value="Eukaryota"/>
</dbReference>
<proteinExistence type="predicted"/>
<dbReference type="InterPro" id="IPR023214">
    <property type="entry name" value="HAD_sf"/>
</dbReference>
<protein>
    <submittedName>
        <fullName evidence="2">Uncharacterized protein</fullName>
    </submittedName>
</protein>
<accession>D7FZT5</accession>
<feature type="region of interest" description="Disordered" evidence="1">
    <location>
        <begin position="145"/>
        <end position="234"/>
    </location>
</feature>
<feature type="compositionally biased region" description="Low complexity" evidence="1">
    <location>
        <begin position="282"/>
        <end position="301"/>
    </location>
</feature>
<feature type="region of interest" description="Disordered" evidence="1">
    <location>
        <begin position="275"/>
        <end position="314"/>
    </location>
</feature>
<dbReference type="Proteomes" id="UP000002630">
    <property type="component" value="Linkage Group LG11"/>
</dbReference>
<dbReference type="EMBL" id="FN649736">
    <property type="protein sequence ID" value="CBJ32884.1"/>
    <property type="molecule type" value="Genomic_DNA"/>
</dbReference>
<dbReference type="InterPro" id="IPR052419">
    <property type="entry name" value="5_3-deoxyribonucleotidase-like"/>
</dbReference>
<reference evidence="2 3" key="1">
    <citation type="journal article" date="2010" name="Nature">
        <title>The Ectocarpus genome and the independent evolution of multicellularity in brown algae.</title>
        <authorList>
            <person name="Cock J.M."/>
            <person name="Sterck L."/>
            <person name="Rouze P."/>
            <person name="Scornet D."/>
            <person name="Allen A.E."/>
            <person name="Amoutzias G."/>
            <person name="Anthouard V."/>
            <person name="Artiguenave F."/>
            <person name="Aury J.M."/>
            <person name="Badger J.H."/>
            <person name="Beszteri B."/>
            <person name="Billiau K."/>
            <person name="Bonnet E."/>
            <person name="Bothwell J.H."/>
            <person name="Bowler C."/>
            <person name="Boyen C."/>
            <person name="Brownlee C."/>
            <person name="Carrano C.J."/>
            <person name="Charrier B."/>
            <person name="Cho G.Y."/>
            <person name="Coelho S.M."/>
            <person name="Collen J."/>
            <person name="Corre E."/>
            <person name="Da Silva C."/>
            <person name="Delage L."/>
            <person name="Delaroque N."/>
            <person name="Dittami S.M."/>
            <person name="Doulbeau S."/>
            <person name="Elias M."/>
            <person name="Farnham G."/>
            <person name="Gachon C.M."/>
            <person name="Gschloessl B."/>
            <person name="Heesch S."/>
            <person name="Jabbari K."/>
            <person name="Jubin C."/>
            <person name="Kawai H."/>
            <person name="Kimura K."/>
            <person name="Kloareg B."/>
            <person name="Kupper F.C."/>
            <person name="Lang D."/>
            <person name="Le Bail A."/>
            <person name="Leblanc C."/>
            <person name="Lerouge P."/>
            <person name="Lohr M."/>
            <person name="Lopez P.J."/>
            <person name="Martens C."/>
            <person name="Maumus F."/>
            <person name="Michel G."/>
            <person name="Miranda-Saavedra D."/>
            <person name="Morales J."/>
            <person name="Moreau H."/>
            <person name="Motomura T."/>
            <person name="Nagasato C."/>
            <person name="Napoli C.A."/>
            <person name="Nelson D.R."/>
            <person name="Nyvall-Collen P."/>
            <person name="Peters A.F."/>
            <person name="Pommier C."/>
            <person name="Potin P."/>
            <person name="Poulain J."/>
            <person name="Quesneville H."/>
            <person name="Read B."/>
            <person name="Rensing S.A."/>
            <person name="Ritter A."/>
            <person name="Rousvoal S."/>
            <person name="Samanta M."/>
            <person name="Samson G."/>
            <person name="Schroeder D.C."/>
            <person name="Segurens B."/>
            <person name="Strittmatter M."/>
            <person name="Tonon T."/>
            <person name="Tregear J.W."/>
            <person name="Valentin K."/>
            <person name="von Dassow P."/>
            <person name="Yamagishi T."/>
            <person name="Van de Peer Y."/>
            <person name="Wincker P."/>
        </authorList>
    </citation>
    <scope>NUCLEOTIDE SEQUENCE [LARGE SCALE GENOMIC DNA]</scope>
    <source>
        <strain evidence="3">Ec32 / CCAP1310/4</strain>
    </source>
</reference>
<sequence length="314" mass="32377">MIEFFKTPYFLDGIPPLAGAAEVLRKHSRTLTFYLVTSRQDSLQAHTKRWIDAHYPGIFAGLRFGNHFSTEGAVRSKPDLCRMIGAEMIIDDNTKYATECASAGIRTLLFGDYAWNRTDGPLPANVLRVPTWAEVDAELQSIVDARSGDGSGGSGSGGRSPATITGTPAGGTAGAEGAAGAAQGGDRHRRHRRQQEGQGREKEDKEKATQEMPVRADTVGGHQRRTCSSPKSVGAGQTAASALVAAAAAAADAAAVNTTASSPLPGDNQVAAVAAGDKKDAGVPPTAAAAASTQQRASTSAVGSTGEDFVPCAA</sequence>
<evidence type="ECO:0000313" key="3">
    <source>
        <dbReference type="Proteomes" id="UP000002630"/>
    </source>
</evidence>